<accession>A0A7J8DII7</accession>
<dbReference type="AlphaFoldDB" id="A0A7J8DII7"/>
<evidence type="ECO:0000313" key="3">
    <source>
        <dbReference type="Proteomes" id="UP000593571"/>
    </source>
</evidence>
<evidence type="ECO:0000313" key="2">
    <source>
        <dbReference type="EMBL" id="KAF6422875.1"/>
    </source>
</evidence>
<sequence>MIEYIYILYRVIANIEITNTSISSRSSHGEMVCVCGENALDLLSPLSSACGKRCTRSASTGAVQREEVEGTGPGSAPRVSPRPADPASAQQSLGVAVSLPWGDLIAPRGAVSVSPLSASKLLGVSCPRSWN</sequence>
<dbReference type="Proteomes" id="UP000593571">
    <property type="component" value="Unassembled WGS sequence"/>
</dbReference>
<comment type="caution">
    <text evidence="2">The sequence shown here is derived from an EMBL/GenBank/DDBJ whole genome shotgun (WGS) entry which is preliminary data.</text>
</comment>
<name>A0A7J8DII7_ROUAE</name>
<reference evidence="2 3" key="1">
    <citation type="journal article" date="2020" name="Nature">
        <title>Six reference-quality genomes reveal evolution of bat adaptations.</title>
        <authorList>
            <person name="Jebb D."/>
            <person name="Huang Z."/>
            <person name="Pippel M."/>
            <person name="Hughes G.M."/>
            <person name="Lavrichenko K."/>
            <person name="Devanna P."/>
            <person name="Winkler S."/>
            <person name="Jermiin L.S."/>
            <person name="Skirmuntt E.C."/>
            <person name="Katzourakis A."/>
            <person name="Burkitt-Gray L."/>
            <person name="Ray D.A."/>
            <person name="Sullivan K.A.M."/>
            <person name="Roscito J.G."/>
            <person name="Kirilenko B.M."/>
            <person name="Davalos L.M."/>
            <person name="Corthals A.P."/>
            <person name="Power M.L."/>
            <person name="Jones G."/>
            <person name="Ransome R.D."/>
            <person name="Dechmann D.K.N."/>
            <person name="Locatelli A.G."/>
            <person name="Puechmaille S.J."/>
            <person name="Fedrigo O."/>
            <person name="Jarvis E.D."/>
            <person name="Hiller M."/>
            <person name="Vernes S.C."/>
            <person name="Myers E.W."/>
            <person name="Teeling E.C."/>
        </authorList>
    </citation>
    <scope>NUCLEOTIDE SEQUENCE [LARGE SCALE GENOMIC DNA]</scope>
    <source>
        <strain evidence="2">MRouAeg1</strain>
        <tissue evidence="2">Muscle</tissue>
    </source>
</reference>
<feature type="region of interest" description="Disordered" evidence="1">
    <location>
        <begin position="57"/>
        <end position="91"/>
    </location>
</feature>
<evidence type="ECO:0000256" key="1">
    <source>
        <dbReference type="SAM" id="MobiDB-lite"/>
    </source>
</evidence>
<keyword evidence="3" id="KW-1185">Reference proteome</keyword>
<protein>
    <submittedName>
        <fullName evidence="2">Uncharacterized protein</fullName>
    </submittedName>
</protein>
<dbReference type="EMBL" id="JACASE010000012">
    <property type="protein sequence ID" value="KAF6422875.1"/>
    <property type="molecule type" value="Genomic_DNA"/>
</dbReference>
<organism evidence="2 3">
    <name type="scientific">Rousettus aegyptiacus</name>
    <name type="common">Egyptian fruit bat</name>
    <name type="synonym">Pteropus aegyptiacus</name>
    <dbReference type="NCBI Taxonomy" id="9407"/>
    <lineage>
        <taxon>Eukaryota</taxon>
        <taxon>Metazoa</taxon>
        <taxon>Chordata</taxon>
        <taxon>Craniata</taxon>
        <taxon>Vertebrata</taxon>
        <taxon>Euteleostomi</taxon>
        <taxon>Mammalia</taxon>
        <taxon>Eutheria</taxon>
        <taxon>Laurasiatheria</taxon>
        <taxon>Chiroptera</taxon>
        <taxon>Yinpterochiroptera</taxon>
        <taxon>Pteropodoidea</taxon>
        <taxon>Pteropodidae</taxon>
        <taxon>Rousettinae</taxon>
        <taxon>Rousettus</taxon>
    </lineage>
</organism>
<proteinExistence type="predicted"/>
<gene>
    <name evidence="2" type="ORF">HJG63_008663</name>
</gene>